<dbReference type="CTD" id="9808702"/>
<gene>
    <name evidence="1" type="ORF">GCK72_020823</name>
</gene>
<name>A0A6A5GHW4_CAERE</name>
<dbReference type="GeneID" id="9808702"/>
<proteinExistence type="predicted"/>
<dbReference type="AlphaFoldDB" id="A0A6A5GHW4"/>
<reference evidence="1 2" key="1">
    <citation type="submission" date="2019-12" db="EMBL/GenBank/DDBJ databases">
        <title>Chromosome-level assembly of the Caenorhabditis remanei genome.</title>
        <authorList>
            <person name="Teterina A.A."/>
            <person name="Willis J.H."/>
            <person name="Phillips P.C."/>
        </authorList>
    </citation>
    <scope>NUCLEOTIDE SEQUENCE [LARGE SCALE GENOMIC DNA]</scope>
    <source>
        <strain evidence="1 2">PX506</strain>
        <tissue evidence="1">Whole organism</tissue>
    </source>
</reference>
<dbReference type="KEGG" id="crq:GCK72_020823"/>
<evidence type="ECO:0000313" key="2">
    <source>
        <dbReference type="Proteomes" id="UP000483820"/>
    </source>
</evidence>
<dbReference type="EMBL" id="WUAV01000005">
    <property type="protein sequence ID" value="KAF1754263.1"/>
    <property type="molecule type" value="Genomic_DNA"/>
</dbReference>
<comment type="caution">
    <text evidence="1">The sequence shown here is derived from an EMBL/GenBank/DDBJ whole genome shotgun (WGS) entry which is preliminary data.</text>
</comment>
<dbReference type="Proteomes" id="UP000483820">
    <property type="component" value="Chromosome V"/>
</dbReference>
<accession>A0A6A5GHW4</accession>
<organism evidence="1 2">
    <name type="scientific">Caenorhabditis remanei</name>
    <name type="common">Caenorhabditis vulgaris</name>
    <dbReference type="NCBI Taxonomy" id="31234"/>
    <lineage>
        <taxon>Eukaryota</taxon>
        <taxon>Metazoa</taxon>
        <taxon>Ecdysozoa</taxon>
        <taxon>Nematoda</taxon>
        <taxon>Chromadorea</taxon>
        <taxon>Rhabditida</taxon>
        <taxon>Rhabditina</taxon>
        <taxon>Rhabditomorpha</taxon>
        <taxon>Rhabditoidea</taxon>
        <taxon>Rhabditidae</taxon>
        <taxon>Peloderinae</taxon>
        <taxon>Caenorhabditis</taxon>
    </lineage>
</organism>
<dbReference type="RefSeq" id="XP_053582731.1">
    <property type="nucleotide sequence ID" value="XM_053733818.1"/>
</dbReference>
<protein>
    <submittedName>
        <fullName evidence="1">Uncharacterized protein</fullName>
    </submittedName>
</protein>
<evidence type="ECO:0000313" key="1">
    <source>
        <dbReference type="EMBL" id="KAF1754263.1"/>
    </source>
</evidence>
<sequence>MQNENNDFSKVLIGRMCGFDDWYVSLETEAEDGINNICPYLRCPPLPGYKQLSMRCFFSFLNQKPSENSRRVTRVLLDPNEKNGWLSDGTLCIEYGFCVESMEGLDGIWKFNYHDKLFDCDQKQNMITYENDIPDGNDGLQLYIHKQLLEFHSPSFKNVICTVPLSYGTNLERIIEFFQISQAVRIGDSKELASSHLTFKSPIFFIFVVIALDGNPSDSPPNCRRFRYRLQQGEQRN</sequence>